<accession>A0A445IBX3</accession>
<dbReference type="Proteomes" id="UP000289340">
    <property type="component" value="Chromosome 11"/>
</dbReference>
<proteinExistence type="predicted"/>
<protein>
    <submittedName>
        <fullName evidence="2">Uncharacterized protein</fullName>
    </submittedName>
</protein>
<dbReference type="Gramene" id="XM_028330838.1">
    <property type="protein sequence ID" value="XP_028186639.1"/>
    <property type="gene ID" value="LOC114373366"/>
</dbReference>
<evidence type="ECO:0000256" key="1">
    <source>
        <dbReference type="SAM" id="MobiDB-lite"/>
    </source>
</evidence>
<name>A0A445IBX3_GLYSO</name>
<evidence type="ECO:0000313" key="2">
    <source>
        <dbReference type="EMBL" id="RZB83551.1"/>
    </source>
</evidence>
<feature type="compositionally biased region" description="Polar residues" evidence="1">
    <location>
        <begin position="1"/>
        <end position="13"/>
    </location>
</feature>
<dbReference type="PANTHER" id="PTHR33871:SF22">
    <property type="match status" value="1"/>
</dbReference>
<organism evidence="2 3">
    <name type="scientific">Glycine soja</name>
    <name type="common">Wild soybean</name>
    <dbReference type="NCBI Taxonomy" id="3848"/>
    <lineage>
        <taxon>Eukaryota</taxon>
        <taxon>Viridiplantae</taxon>
        <taxon>Streptophyta</taxon>
        <taxon>Embryophyta</taxon>
        <taxon>Tracheophyta</taxon>
        <taxon>Spermatophyta</taxon>
        <taxon>Magnoliopsida</taxon>
        <taxon>eudicotyledons</taxon>
        <taxon>Gunneridae</taxon>
        <taxon>Pentapetalae</taxon>
        <taxon>rosids</taxon>
        <taxon>fabids</taxon>
        <taxon>Fabales</taxon>
        <taxon>Fabaceae</taxon>
        <taxon>Papilionoideae</taxon>
        <taxon>50 kb inversion clade</taxon>
        <taxon>NPAAA clade</taxon>
        <taxon>indigoferoid/millettioid clade</taxon>
        <taxon>Phaseoleae</taxon>
        <taxon>Glycine</taxon>
        <taxon>Glycine subgen. Soja</taxon>
    </lineage>
</organism>
<reference evidence="2 3" key="1">
    <citation type="submission" date="2018-09" db="EMBL/GenBank/DDBJ databases">
        <title>A high-quality reference genome of wild soybean provides a powerful tool to mine soybean genomes.</title>
        <authorList>
            <person name="Xie M."/>
            <person name="Chung C.Y.L."/>
            <person name="Li M.-W."/>
            <person name="Wong F.-L."/>
            <person name="Chan T.-F."/>
            <person name="Lam H.-M."/>
        </authorList>
    </citation>
    <scope>NUCLEOTIDE SEQUENCE [LARGE SCALE GENOMIC DNA]</scope>
    <source>
        <strain evidence="3">cv. W05</strain>
        <tissue evidence="2">Hypocotyl of etiolated seedlings</tissue>
    </source>
</reference>
<feature type="compositionally biased region" description="Basic and acidic residues" evidence="1">
    <location>
        <begin position="16"/>
        <end position="29"/>
    </location>
</feature>
<sequence length="234" mass="26045">MGCCFSTPNSKPPQNGDKHQQPHLGSHEQNCRIRIRQSVEEESVKEVLSETPISKPQQVSTLMPQTKTQLPVIQPQKVPIRKALDLEEVSLVLETCSNGESFSTTTTATTVTENREDEATSKRSNGTRNRKRSYAVDGRDRRPKSPARKPEIPARSRPLRGRESDHARRHSGEGTVRQSRSPSRGGRSQLRPPGGISRRVPPAKAKGVVEENDTVSVKESLENPHVSLECFIFL</sequence>
<dbReference type="EMBL" id="QZWG01000011">
    <property type="protein sequence ID" value="RZB83551.1"/>
    <property type="molecule type" value="Genomic_DNA"/>
</dbReference>
<dbReference type="AlphaFoldDB" id="A0A445IBX3"/>
<feature type="region of interest" description="Disordered" evidence="1">
    <location>
        <begin position="100"/>
        <end position="216"/>
    </location>
</feature>
<comment type="caution">
    <text evidence="2">The sequence shown here is derived from an EMBL/GenBank/DDBJ whole genome shotgun (WGS) entry which is preliminary data.</text>
</comment>
<keyword evidence="3" id="KW-1185">Reference proteome</keyword>
<gene>
    <name evidence="2" type="ORF">D0Y65_032199</name>
</gene>
<dbReference type="PANTHER" id="PTHR33871">
    <property type="entry name" value="OS05G0503100 PROTEIN-RELATED"/>
    <property type="match status" value="1"/>
</dbReference>
<feature type="compositionally biased region" description="Basic and acidic residues" evidence="1">
    <location>
        <begin position="148"/>
        <end position="172"/>
    </location>
</feature>
<feature type="compositionally biased region" description="Low complexity" evidence="1">
    <location>
        <begin position="177"/>
        <end position="195"/>
    </location>
</feature>
<evidence type="ECO:0000313" key="3">
    <source>
        <dbReference type="Proteomes" id="UP000289340"/>
    </source>
</evidence>
<feature type="region of interest" description="Disordered" evidence="1">
    <location>
        <begin position="1"/>
        <end position="29"/>
    </location>
</feature>